<accession>A0A835LMM4</accession>
<dbReference type="AlphaFoldDB" id="A0A835LMM4"/>
<feature type="region of interest" description="Disordered" evidence="1">
    <location>
        <begin position="39"/>
        <end position="65"/>
    </location>
</feature>
<sequence>MVANSQLYVTKISNKANKNGLGFNSLSISRNMADGFWNQPQQQQEAQFHSPAGMAKRPRSDYGHDTQNYFPQDGDRVGSQGIKDTQSIGSAYDRYLQSTQSSFGSGEASADFGDGARLGRGVLGGRPGLLPMGEPSLMGAPRSVGSDMLPNGRGVMGFNGQLPADAMGRPEREGLPLPPDATNTLYIEGLPPDSTKREVARIL</sequence>
<comment type="caution">
    <text evidence="2">The sequence shown here is derived from an EMBL/GenBank/DDBJ whole genome shotgun (WGS) entry which is preliminary data.</text>
</comment>
<name>A0A835LMM4_9MAGN</name>
<evidence type="ECO:0000313" key="2">
    <source>
        <dbReference type="EMBL" id="KAF9601238.1"/>
    </source>
</evidence>
<keyword evidence="3" id="KW-1185">Reference proteome</keyword>
<feature type="region of interest" description="Disordered" evidence="1">
    <location>
        <begin position="163"/>
        <end position="194"/>
    </location>
</feature>
<protein>
    <recommendedName>
        <fullName evidence="4">RNA-binding protein</fullName>
    </recommendedName>
</protein>
<dbReference type="OrthoDB" id="431169at2759"/>
<dbReference type="Proteomes" id="UP000631114">
    <property type="component" value="Unassembled WGS sequence"/>
</dbReference>
<gene>
    <name evidence="2" type="ORF">IFM89_018348</name>
</gene>
<evidence type="ECO:0008006" key="4">
    <source>
        <dbReference type="Google" id="ProtNLM"/>
    </source>
</evidence>
<dbReference type="EMBL" id="JADFTS010000006">
    <property type="protein sequence ID" value="KAF9601238.1"/>
    <property type="molecule type" value="Genomic_DNA"/>
</dbReference>
<evidence type="ECO:0000313" key="3">
    <source>
        <dbReference type="Proteomes" id="UP000631114"/>
    </source>
</evidence>
<organism evidence="2 3">
    <name type="scientific">Coptis chinensis</name>
    <dbReference type="NCBI Taxonomy" id="261450"/>
    <lineage>
        <taxon>Eukaryota</taxon>
        <taxon>Viridiplantae</taxon>
        <taxon>Streptophyta</taxon>
        <taxon>Embryophyta</taxon>
        <taxon>Tracheophyta</taxon>
        <taxon>Spermatophyta</taxon>
        <taxon>Magnoliopsida</taxon>
        <taxon>Ranunculales</taxon>
        <taxon>Ranunculaceae</taxon>
        <taxon>Coptidoideae</taxon>
        <taxon>Coptis</taxon>
    </lineage>
</organism>
<proteinExistence type="predicted"/>
<reference evidence="2 3" key="1">
    <citation type="submission" date="2020-10" db="EMBL/GenBank/DDBJ databases">
        <title>The Coptis chinensis genome and diversification of protoberbering-type alkaloids.</title>
        <authorList>
            <person name="Wang B."/>
            <person name="Shu S."/>
            <person name="Song C."/>
            <person name="Liu Y."/>
        </authorList>
    </citation>
    <scope>NUCLEOTIDE SEQUENCE [LARGE SCALE GENOMIC DNA]</scope>
    <source>
        <strain evidence="2">HL-2020</strain>
        <tissue evidence="2">Leaf</tissue>
    </source>
</reference>
<evidence type="ECO:0000256" key="1">
    <source>
        <dbReference type="SAM" id="MobiDB-lite"/>
    </source>
</evidence>